<dbReference type="Pfam" id="PF00877">
    <property type="entry name" value="NLPC_P60"/>
    <property type="match status" value="3"/>
</dbReference>
<dbReference type="InterPro" id="IPR000064">
    <property type="entry name" value="NLP_P60_dom"/>
</dbReference>
<dbReference type="GO" id="GO:0006508">
    <property type="term" value="P:proteolysis"/>
    <property type="evidence" value="ECO:0007669"/>
    <property type="project" value="UniProtKB-KW"/>
</dbReference>
<dbReference type="RefSeq" id="WP_062687277.1">
    <property type="nucleotide sequence ID" value="NZ_KQ758697.1"/>
</dbReference>
<feature type="domain" description="NlpC/P60" evidence="6">
    <location>
        <begin position="35"/>
        <end position="161"/>
    </location>
</feature>
<evidence type="ECO:0000256" key="1">
    <source>
        <dbReference type="ARBA" id="ARBA00007074"/>
    </source>
</evidence>
<accession>A0A0V8JHH4</accession>
<name>A0A0V8JHH4_9BACI</name>
<dbReference type="InterPro" id="IPR051202">
    <property type="entry name" value="Peptidase_C40"/>
</dbReference>
<dbReference type="SUPFAM" id="SSF54001">
    <property type="entry name" value="Cysteine proteinases"/>
    <property type="match status" value="3"/>
</dbReference>
<feature type="chain" id="PRO_5039163863" evidence="5">
    <location>
        <begin position="26"/>
        <end position="417"/>
    </location>
</feature>
<evidence type="ECO:0000256" key="4">
    <source>
        <dbReference type="ARBA" id="ARBA00022807"/>
    </source>
</evidence>
<evidence type="ECO:0000256" key="5">
    <source>
        <dbReference type="SAM" id="SignalP"/>
    </source>
</evidence>
<dbReference type="Gene3D" id="3.90.1720.10">
    <property type="entry name" value="endopeptidase domain like (from Nostoc punctiforme)"/>
    <property type="match status" value="3"/>
</dbReference>
<evidence type="ECO:0000313" key="7">
    <source>
        <dbReference type="EMBL" id="KSU86481.1"/>
    </source>
</evidence>
<dbReference type="AlphaFoldDB" id="A0A0V8JHH4"/>
<keyword evidence="4" id="KW-0788">Thiol protease</keyword>
<protein>
    <submittedName>
        <fullName evidence="7">Gamma-glutamyl hydrolase</fullName>
    </submittedName>
</protein>
<organism evidence="7 8">
    <name type="scientific">Priestia veravalensis</name>
    <dbReference type="NCBI Taxonomy" id="1414648"/>
    <lineage>
        <taxon>Bacteria</taxon>
        <taxon>Bacillati</taxon>
        <taxon>Bacillota</taxon>
        <taxon>Bacilli</taxon>
        <taxon>Bacillales</taxon>
        <taxon>Bacillaceae</taxon>
        <taxon>Priestia</taxon>
    </lineage>
</organism>
<proteinExistence type="inferred from homology"/>
<dbReference type="Proteomes" id="UP000053681">
    <property type="component" value="Unassembled WGS sequence"/>
</dbReference>
<dbReference type="GO" id="GO:0008234">
    <property type="term" value="F:cysteine-type peptidase activity"/>
    <property type="evidence" value="ECO:0007669"/>
    <property type="project" value="UniProtKB-KW"/>
</dbReference>
<feature type="domain" description="NlpC/P60" evidence="6">
    <location>
        <begin position="166"/>
        <end position="290"/>
    </location>
</feature>
<keyword evidence="2" id="KW-0645">Protease</keyword>
<keyword evidence="3 7" id="KW-0378">Hydrolase</keyword>
<comment type="caution">
    <text evidence="7">The sequence shown here is derived from an EMBL/GenBank/DDBJ whole genome shotgun (WGS) entry which is preliminary data.</text>
</comment>
<keyword evidence="8" id="KW-1185">Reference proteome</keyword>
<feature type="domain" description="NlpC/P60" evidence="6">
    <location>
        <begin position="294"/>
        <end position="415"/>
    </location>
</feature>
<evidence type="ECO:0000313" key="8">
    <source>
        <dbReference type="Proteomes" id="UP000053681"/>
    </source>
</evidence>
<dbReference type="InterPro" id="IPR038765">
    <property type="entry name" value="Papain-like_cys_pep_sf"/>
</dbReference>
<evidence type="ECO:0000259" key="6">
    <source>
        <dbReference type="PROSITE" id="PS51935"/>
    </source>
</evidence>
<dbReference type="PROSITE" id="PS51935">
    <property type="entry name" value="NLPC_P60"/>
    <property type="match status" value="3"/>
</dbReference>
<keyword evidence="5" id="KW-0732">Signal</keyword>
<reference evidence="7 8" key="1">
    <citation type="submission" date="2015-11" db="EMBL/GenBank/DDBJ databases">
        <title>Bacillus caseinolyticus sp nov.</title>
        <authorList>
            <person name="Dastager S.G."/>
            <person name="Mawlankar R."/>
        </authorList>
    </citation>
    <scope>NUCLEOTIDE SEQUENCE [LARGE SCALE GENOMIC DNA]</scope>
    <source>
        <strain evidence="7 8">SGD-V-76</strain>
    </source>
</reference>
<dbReference type="PANTHER" id="PTHR47053">
    <property type="entry name" value="MUREIN DD-ENDOPEPTIDASE MEPH-RELATED"/>
    <property type="match status" value="1"/>
</dbReference>
<sequence>MKPYKPLLIATLSVGLLATPFSSLSSSPEHVEATETASALLTQKAKEMLGAPHTTGGESLEEGFDSSGLVQYVWKQAINVKLPRTLIEQSQLGETISREEIAPGDLVFFSSKEDGSVTSVGIYVGNGDMIYPSPSKGKVIQQNFANSSFWSPKFVTAKHITSSPEIAKEDPLVAEALKLIGTPYVFGSDSIEEGVDCSSFVQYVFEQAKDIYLPRSTDQQWKVGTEIAKEDMQVGDVIFFQNTYREGISHVGIYIGGGQFIHAKRSENVAIDYVSNSYWTSKFAGVRRFEGLSLPKEGPVVSTATKYIGEVPYLSGGTTPDGFDTGGFVQYVYKEALNVDLPRYGSSQWNVGTPVEKNNLQPGDIVFFKASTLNPAIYIGNDYVVHVTPSKGVTVTNMKADSYWAPKYYGAKRIGES</sequence>
<gene>
    <name evidence="7" type="ORF">AS180_18390</name>
</gene>
<comment type="similarity">
    <text evidence="1">Belongs to the peptidase C40 family.</text>
</comment>
<dbReference type="EMBL" id="LNQP01000082">
    <property type="protein sequence ID" value="KSU86481.1"/>
    <property type="molecule type" value="Genomic_DNA"/>
</dbReference>
<feature type="signal peptide" evidence="5">
    <location>
        <begin position="1"/>
        <end position="25"/>
    </location>
</feature>
<dbReference type="PANTHER" id="PTHR47053:SF1">
    <property type="entry name" value="MUREIN DD-ENDOPEPTIDASE MEPH-RELATED"/>
    <property type="match status" value="1"/>
</dbReference>
<evidence type="ECO:0000256" key="2">
    <source>
        <dbReference type="ARBA" id="ARBA00022670"/>
    </source>
</evidence>
<evidence type="ECO:0000256" key="3">
    <source>
        <dbReference type="ARBA" id="ARBA00022801"/>
    </source>
</evidence>